<evidence type="ECO:0000256" key="2">
    <source>
        <dbReference type="ARBA" id="ARBA00023136"/>
    </source>
</evidence>
<dbReference type="Pfam" id="PF00691">
    <property type="entry name" value="OmpA"/>
    <property type="match status" value="1"/>
</dbReference>
<feature type="compositionally biased region" description="Basic and acidic residues" evidence="5">
    <location>
        <begin position="197"/>
        <end position="206"/>
    </location>
</feature>
<evidence type="ECO:0000259" key="6">
    <source>
        <dbReference type="PROSITE" id="PS51123"/>
    </source>
</evidence>
<dbReference type="CDD" id="cd07185">
    <property type="entry name" value="OmpA_C-like"/>
    <property type="match status" value="1"/>
</dbReference>
<dbReference type="Proteomes" id="UP000198517">
    <property type="component" value="Unassembled WGS sequence"/>
</dbReference>
<dbReference type="SUPFAM" id="SSF103088">
    <property type="entry name" value="OmpA-like"/>
    <property type="match status" value="1"/>
</dbReference>
<dbReference type="InterPro" id="IPR036737">
    <property type="entry name" value="OmpA-like_sf"/>
</dbReference>
<evidence type="ECO:0000256" key="1">
    <source>
        <dbReference type="ARBA" id="ARBA00004442"/>
    </source>
</evidence>
<proteinExistence type="predicted"/>
<evidence type="ECO:0000256" key="4">
    <source>
        <dbReference type="PROSITE-ProRule" id="PRU00473"/>
    </source>
</evidence>
<dbReference type="InterPro" id="IPR050330">
    <property type="entry name" value="Bact_OuterMem_StrucFunc"/>
</dbReference>
<evidence type="ECO:0000313" key="8">
    <source>
        <dbReference type="Proteomes" id="UP000198517"/>
    </source>
</evidence>
<comment type="subcellular location">
    <subcellularLocation>
        <location evidence="1">Cell outer membrane</location>
    </subcellularLocation>
</comment>
<dbReference type="PROSITE" id="PS51257">
    <property type="entry name" value="PROKAR_LIPOPROTEIN"/>
    <property type="match status" value="1"/>
</dbReference>
<keyword evidence="3" id="KW-0998">Cell outer membrane</keyword>
<dbReference type="Gene3D" id="3.30.1330.60">
    <property type="entry name" value="OmpA-like domain"/>
    <property type="match status" value="1"/>
</dbReference>
<feature type="region of interest" description="Disordered" evidence="5">
    <location>
        <begin position="192"/>
        <end position="212"/>
    </location>
</feature>
<feature type="domain" description="OmpA-like" evidence="6">
    <location>
        <begin position="96"/>
        <end position="212"/>
    </location>
</feature>
<name>A0A1G7AB64_9FLAO</name>
<evidence type="ECO:0000256" key="3">
    <source>
        <dbReference type="ARBA" id="ARBA00023237"/>
    </source>
</evidence>
<dbReference type="OrthoDB" id="9782229at2"/>
<organism evidence="7 8">
    <name type="scientific">Riemerella columbipharyngis</name>
    <dbReference type="NCBI Taxonomy" id="1071918"/>
    <lineage>
        <taxon>Bacteria</taxon>
        <taxon>Pseudomonadati</taxon>
        <taxon>Bacteroidota</taxon>
        <taxon>Flavobacteriia</taxon>
        <taxon>Flavobacteriales</taxon>
        <taxon>Weeksellaceae</taxon>
        <taxon>Riemerella</taxon>
    </lineage>
</organism>
<dbReference type="PANTHER" id="PTHR30329">
    <property type="entry name" value="STATOR ELEMENT OF FLAGELLAR MOTOR COMPLEX"/>
    <property type="match status" value="1"/>
</dbReference>
<accession>A0A1G7AB64</accession>
<dbReference type="AlphaFoldDB" id="A0A1G7AB64"/>
<keyword evidence="2 4" id="KW-0472">Membrane</keyword>
<dbReference type="EMBL" id="FNAS01000003">
    <property type="protein sequence ID" value="SDE11285.1"/>
    <property type="molecule type" value="Genomic_DNA"/>
</dbReference>
<gene>
    <name evidence="7" type="ORF">SAMN05421544_10395</name>
</gene>
<dbReference type="GO" id="GO:0009279">
    <property type="term" value="C:cell outer membrane"/>
    <property type="evidence" value="ECO:0007669"/>
    <property type="project" value="UniProtKB-SubCell"/>
</dbReference>
<dbReference type="InterPro" id="IPR006664">
    <property type="entry name" value="OMP_bac"/>
</dbReference>
<evidence type="ECO:0000256" key="5">
    <source>
        <dbReference type="SAM" id="MobiDB-lite"/>
    </source>
</evidence>
<keyword evidence="8" id="KW-1185">Reference proteome</keyword>
<dbReference type="PROSITE" id="PS51123">
    <property type="entry name" value="OMPA_2"/>
    <property type="match status" value="1"/>
</dbReference>
<evidence type="ECO:0000313" key="7">
    <source>
        <dbReference type="EMBL" id="SDE11285.1"/>
    </source>
</evidence>
<protein>
    <submittedName>
        <fullName evidence="7">OmpA family protein</fullName>
    </submittedName>
</protein>
<dbReference type="PRINTS" id="PR01021">
    <property type="entry name" value="OMPADOMAIN"/>
</dbReference>
<dbReference type="RefSeq" id="WP_092736011.1">
    <property type="nucleotide sequence ID" value="NZ_FNAS01000003.1"/>
</dbReference>
<dbReference type="STRING" id="1071918.SAMN05421544_10395"/>
<reference evidence="7 8" key="1">
    <citation type="submission" date="2016-10" db="EMBL/GenBank/DDBJ databases">
        <authorList>
            <person name="de Groot N.N."/>
        </authorList>
    </citation>
    <scope>NUCLEOTIDE SEQUENCE [LARGE SCALE GENOMIC DNA]</scope>
    <source>
        <strain evidence="7 8">DSM 24015</strain>
    </source>
</reference>
<dbReference type="PANTHER" id="PTHR30329:SF21">
    <property type="entry name" value="LIPOPROTEIN YIAD-RELATED"/>
    <property type="match status" value="1"/>
</dbReference>
<sequence length="212" mass="23131">MKKYFIAIAVATLAVSCQKIQPEGNKSIIKMEPNETNYMDLEQKSSNEKASHSEASNEEVNIDLNGQAIKAFKGGLEDSVVSFLKSGAYNTDTEDQLKNQWFNFDQINFKVGSADQLLSGQQQIQNLAAVLKAYPNAKIKVGGYTDKTGDETANEALSQKRADFIKSELTKAGVGAQVVSAEGYGSKFAKVPATASNEERASDRKMAIRFTK</sequence>
<dbReference type="InterPro" id="IPR006665">
    <property type="entry name" value="OmpA-like"/>
</dbReference>